<accession>C7BN24</accession>
<dbReference type="KEGG" id="pay:PAU_02531"/>
<dbReference type="STRING" id="291112.PAU_02531"/>
<dbReference type="AlphaFoldDB" id="C7BN24"/>
<dbReference type="EMBL" id="FM162591">
    <property type="protein sequence ID" value="CAQ84623.1"/>
    <property type="molecule type" value="Genomic_DNA"/>
</dbReference>
<organism evidence="3 4">
    <name type="scientific">Photorhabdus asymbiotica subsp. asymbiotica (strain ATCC 43949 / 3105-77)</name>
    <name type="common">Xenorhabdus luminescens (strain 2)</name>
    <dbReference type="NCBI Taxonomy" id="553480"/>
    <lineage>
        <taxon>Bacteria</taxon>
        <taxon>Pseudomonadati</taxon>
        <taxon>Pseudomonadota</taxon>
        <taxon>Gammaproteobacteria</taxon>
        <taxon>Enterobacterales</taxon>
        <taxon>Morganellaceae</taxon>
        <taxon>Photorhabdus</taxon>
    </lineage>
</organism>
<dbReference type="InterPro" id="IPR013783">
    <property type="entry name" value="Ig-like_fold"/>
</dbReference>
<dbReference type="Pfam" id="PF02369">
    <property type="entry name" value="Big_1"/>
    <property type="match status" value="1"/>
</dbReference>
<dbReference type="InterPro" id="IPR003344">
    <property type="entry name" value="Big_1_dom"/>
</dbReference>
<dbReference type="Proteomes" id="UP000002747">
    <property type="component" value="Chromosome"/>
</dbReference>
<evidence type="ECO:0000259" key="2">
    <source>
        <dbReference type="SMART" id="SM00634"/>
    </source>
</evidence>
<protein>
    <submittedName>
        <fullName evidence="3">Similar to putative invasin and adhesin</fullName>
    </submittedName>
</protein>
<comment type="similarity">
    <text evidence="1">Belongs to the intimin/invasin family.</text>
</comment>
<dbReference type="SMART" id="SM00634">
    <property type="entry name" value="BID_1"/>
    <property type="match status" value="1"/>
</dbReference>
<dbReference type="Gene3D" id="2.60.40.10">
    <property type="entry name" value="Immunoglobulins"/>
    <property type="match status" value="1"/>
</dbReference>
<sequence length="326" mass="35787">MMSLENEMNDEQASKEAKTLNWILNEKTEIADKPIYVGVSVIQDGYLLHGMNVILTLDNNSMVFKENNDRRIIKGTGVLGKVSVEIISTDATPCQGNVYACLEADTQIEAPPLQVEFTSAVQSVAALNLKLKENNAWINSTDENKVVATMYDRLGNGVKNQKITFYADNGATVVPSSGMTDKEGKITALIQSNSAGKVTLTAQAGDIEKAVAMCFTDNPYRLEITESPVALSSFSNGIIAGYLYKNGIGEPNVDIDVSMGASVLLSSQDQYMTTDKNGYFRFRVATLECYPHHHVPLMNQSSLVRVSCIDGRIYSQTWIKLIPDLY</sequence>
<feature type="domain" description="Big-1" evidence="2">
    <location>
        <begin position="125"/>
        <end position="211"/>
    </location>
</feature>
<name>C7BN24_PHOAA</name>
<dbReference type="eggNOG" id="ENOG502ZCZJ">
    <property type="taxonomic scope" value="Bacteria"/>
</dbReference>
<reference evidence="3 4" key="1">
    <citation type="journal article" date="2009" name="BMC Genomics">
        <title>Comparative genomics of the emerging human pathogen Photorhabdus asymbiotica with the insect pathogen Photorhabdus luminescens.</title>
        <authorList>
            <person name="Wilkinson P."/>
            <person name="Waterfield N.R."/>
            <person name="Crossman L."/>
            <person name="Corton C."/>
            <person name="Sanchez-Contreras M."/>
            <person name="Vlisidou I."/>
            <person name="Barron A."/>
            <person name="Bignell A."/>
            <person name="Clark L."/>
            <person name="Ormond D."/>
            <person name="Mayho M."/>
            <person name="Bason N."/>
            <person name="Smith F."/>
            <person name="Simmonds M."/>
            <person name="Churcher C."/>
            <person name="Harris D."/>
            <person name="Thompson N.R."/>
            <person name="Quail M."/>
            <person name="Parkhill J."/>
            <person name="ffrench-Constant R.H."/>
        </authorList>
    </citation>
    <scope>NUCLEOTIDE SEQUENCE [LARGE SCALE GENOMIC DNA]</scope>
    <source>
        <strain evidence="4">ATCC 43949 / 3105-77</strain>
    </source>
</reference>
<evidence type="ECO:0000256" key="1">
    <source>
        <dbReference type="ARBA" id="ARBA00010116"/>
    </source>
</evidence>
<dbReference type="InterPro" id="IPR008964">
    <property type="entry name" value="Invasin/intimin_cell_adhesion"/>
</dbReference>
<evidence type="ECO:0000313" key="4">
    <source>
        <dbReference type="Proteomes" id="UP000002747"/>
    </source>
</evidence>
<gene>
    <name evidence="3" type="ordered locus">PAU_02531</name>
</gene>
<dbReference type="SUPFAM" id="SSF49373">
    <property type="entry name" value="Invasin/intimin cell-adhesion fragments"/>
    <property type="match status" value="1"/>
</dbReference>
<evidence type="ECO:0000313" key="3">
    <source>
        <dbReference type="EMBL" id="CAQ84623.1"/>
    </source>
</evidence>
<proteinExistence type="inferred from homology"/>